<dbReference type="InterPro" id="IPR000515">
    <property type="entry name" value="MetI-like"/>
</dbReference>
<evidence type="ECO:0000259" key="8">
    <source>
        <dbReference type="PROSITE" id="PS50928"/>
    </source>
</evidence>
<evidence type="ECO:0000256" key="7">
    <source>
        <dbReference type="RuleBase" id="RU363032"/>
    </source>
</evidence>
<dbReference type="Pfam" id="PF00528">
    <property type="entry name" value="BPD_transp_1"/>
    <property type="match status" value="1"/>
</dbReference>
<dbReference type="PROSITE" id="PS50928">
    <property type="entry name" value="ABC_TM1"/>
    <property type="match status" value="1"/>
</dbReference>
<comment type="similarity">
    <text evidence="7">Belongs to the binding-protein-dependent transport system permease family.</text>
</comment>
<name>A0A291LXZ3_9RHOB</name>
<feature type="domain" description="ABC transmembrane type-1" evidence="8">
    <location>
        <begin position="75"/>
        <end position="262"/>
    </location>
</feature>
<feature type="transmembrane region" description="Helical" evidence="7">
    <location>
        <begin position="71"/>
        <end position="93"/>
    </location>
</feature>
<dbReference type="OrthoDB" id="9815445at2"/>
<evidence type="ECO:0000256" key="5">
    <source>
        <dbReference type="ARBA" id="ARBA00022989"/>
    </source>
</evidence>
<keyword evidence="2 7" id="KW-0813">Transport</keyword>
<dbReference type="PANTHER" id="PTHR32243:SF18">
    <property type="entry name" value="INNER MEMBRANE ABC TRANSPORTER PERMEASE PROTEIN YCJP"/>
    <property type="match status" value="1"/>
</dbReference>
<evidence type="ECO:0000256" key="1">
    <source>
        <dbReference type="ARBA" id="ARBA00004651"/>
    </source>
</evidence>
<dbReference type="SUPFAM" id="SSF161098">
    <property type="entry name" value="MetI-like"/>
    <property type="match status" value="1"/>
</dbReference>
<dbReference type="KEGG" id="cmag:CBW24_05800"/>
<sequence length="277" mass="30340">MSTISNPMSDRGARIANSIMLTIAGIIVITPTFWMVLSSFKQSFEVTAYPPTLLFTPTLDNYATLSERTPFMSYALNSMIVTLGSTFLGLLFGAPAAFVASWTRVTWPAIVTLVARMAPGTLFLLPWYLMFRQFDMIGSYWSLILTHGVITMPIVIWVLLPFFDNIPRSIYEAAQVDGCSPAYVFWKIALPLVSSGLVVSTILAFVFSWNYFLFSLVLSNSDTKTLIAASFNFIGEGSTNWGGLMAAATLIALPPLVLATLVQRWLISGLTLGAVKG</sequence>
<dbReference type="InterPro" id="IPR050901">
    <property type="entry name" value="BP-dep_ABC_trans_perm"/>
</dbReference>
<dbReference type="EMBL" id="CP021404">
    <property type="protein sequence ID" value="ATI41562.1"/>
    <property type="molecule type" value="Genomic_DNA"/>
</dbReference>
<dbReference type="PANTHER" id="PTHR32243">
    <property type="entry name" value="MALTOSE TRANSPORT SYSTEM PERMEASE-RELATED"/>
    <property type="match status" value="1"/>
</dbReference>
<keyword evidence="5 7" id="KW-1133">Transmembrane helix</keyword>
<evidence type="ECO:0000256" key="4">
    <source>
        <dbReference type="ARBA" id="ARBA00022692"/>
    </source>
</evidence>
<keyword evidence="4 7" id="KW-0812">Transmembrane</keyword>
<dbReference type="InterPro" id="IPR035906">
    <property type="entry name" value="MetI-like_sf"/>
</dbReference>
<evidence type="ECO:0000256" key="3">
    <source>
        <dbReference type="ARBA" id="ARBA00022475"/>
    </source>
</evidence>
<evidence type="ECO:0000313" key="9">
    <source>
        <dbReference type="EMBL" id="ATI41562.1"/>
    </source>
</evidence>
<gene>
    <name evidence="9" type="ORF">CBW24_05800</name>
</gene>
<feature type="transmembrane region" description="Helical" evidence="7">
    <location>
        <begin position="140"/>
        <end position="163"/>
    </location>
</feature>
<dbReference type="CDD" id="cd06261">
    <property type="entry name" value="TM_PBP2"/>
    <property type="match status" value="1"/>
</dbReference>
<dbReference type="Proteomes" id="UP000219050">
    <property type="component" value="Chromosome"/>
</dbReference>
<feature type="transmembrane region" description="Helical" evidence="7">
    <location>
        <begin position="12"/>
        <end position="37"/>
    </location>
</feature>
<organism evidence="9 10">
    <name type="scientific">Pacificitalea manganoxidans</name>
    <dbReference type="NCBI Taxonomy" id="1411902"/>
    <lineage>
        <taxon>Bacteria</taxon>
        <taxon>Pseudomonadati</taxon>
        <taxon>Pseudomonadota</taxon>
        <taxon>Alphaproteobacteria</taxon>
        <taxon>Rhodobacterales</taxon>
        <taxon>Paracoccaceae</taxon>
        <taxon>Pacificitalea</taxon>
    </lineage>
</organism>
<dbReference type="GO" id="GO:0005886">
    <property type="term" value="C:plasma membrane"/>
    <property type="evidence" value="ECO:0007669"/>
    <property type="project" value="UniProtKB-SubCell"/>
</dbReference>
<dbReference type="Gene3D" id="1.10.3720.10">
    <property type="entry name" value="MetI-like"/>
    <property type="match status" value="1"/>
</dbReference>
<evidence type="ECO:0000256" key="6">
    <source>
        <dbReference type="ARBA" id="ARBA00023136"/>
    </source>
</evidence>
<evidence type="ECO:0000256" key="2">
    <source>
        <dbReference type="ARBA" id="ARBA00022448"/>
    </source>
</evidence>
<dbReference type="GO" id="GO:0055085">
    <property type="term" value="P:transmembrane transport"/>
    <property type="evidence" value="ECO:0007669"/>
    <property type="project" value="InterPro"/>
</dbReference>
<keyword evidence="3" id="KW-1003">Cell membrane</keyword>
<protein>
    <submittedName>
        <fullName evidence="9">Sugar ABC transporter permease</fullName>
    </submittedName>
</protein>
<dbReference type="RefSeq" id="WP_088662054.1">
    <property type="nucleotide sequence ID" value="NZ_CP021404.1"/>
</dbReference>
<reference evidence="9 10" key="1">
    <citation type="submission" date="2017-05" db="EMBL/GenBank/DDBJ databases">
        <title>Comparative genomic and metabolic analysis of manganese-oxidizing mechanisms in Celeribater manganoxidans DY25T: its adaption to the environment of polymetallic nodule.</title>
        <authorList>
            <person name="Wang X."/>
        </authorList>
    </citation>
    <scope>NUCLEOTIDE SEQUENCE [LARGE SCALE GENOMIC DNA]</scope>
    <source>
        <strain evidence="9 10">DY25</strain>
    </source>
</reference>
<comment type="subcellular location">
    <subcellularLocation>
        <location evidence="1 7">Cell membrane</location>
        <topology evidence="1 7">Multi-pass membrane protein</topology>
    </subcellularLocation>
</comment>
<feature type="transmembrane region" description="Helical" evidence="7">
    <location>
        <begin position="241"/>
        <end position="262"/>
    </location>
</feature>
<dbReference type="AlphaFoldDB" id="A0A291LXZ3"/>
<feature type="transmembrane region" description="Helical" evidence="7">
    <location>
        <begin position="105"/>
        <end position="128"/>
    </location>
</feature>
<evidence type="ECO:0000313" key="10">
    <source>
        <dbReference type="Proteomes" id="UP000219050"/>
    </source>
</evidence>
<feature type="transmembrane region" description="Helical" evidence="7">
    <location>
        <begin position="184"/>
        <end position="212"/>
    </location>
</feature>
<keyword evidence="10" id="KW-1185">Reference proteome</keyword>
<accession>A0A291LXZ3</accession>
<proteinExistence type="inferred from homology"/>
<keyword evidence="6 7" id="KW-0472">Membrane</keyword>